<dbReference type="InterPro" id="IPR036397">
    <property type="entry name" value="RNaseH_sf"/>
</dbReference>
<evidence type="ECO:0000259" key="2">
    <source>
        <dbReference type="PROSITE" id="PS50994"/>
    </source>
</evidence>
<dbReference type="Gene3D" id="3.30.420.10">
    <property type="entry name" value="Ribonuclease H-like superfamily/Ribonuclease H"/>
    <property type="match status" value="1"/>
</dbReference>
<evidence type="ECO:0000256" key="1">
    <source>
        <dbReference type="SAM" id="MobiDB-lite"/>
    </source>
</evidence>
<protein>
    <recommendedName>
        <fullName evidence="2">Integrase catalytic domain-containing protein</fullName>
    </recommendedName>
</protein>
<dbReference type="PROSITE" id="PS50994">
    <property type="entry name" value="INTEGRASE"/>
    <property type="match status" value="1"/>
</dbReference>
<name>A0A679KAP0_9HYPH</name>
<accession>A0A679KAP0</accession>
<dbReference type="EMBL" id="LR743511">
    <property type="protein sequence ID" value="CAA2145168.1"/>
    <property type="molecule type" value="Genomic_DNA"/>
</dbReference>
<dbReference type="InterPro" id="IPR012337">
    <property type="entry name" value="RNaseH-like_sf"/>
</dbReference>
<reference evidence="3" key="1">
    <citation type="submission" date="2019-12" db="EMBL/GenBank/DDBJ databases">
        <authorList>
            <person name="Cremers G."/>
        </authorList>
    </citation>
    <scope>NUCLEOTIDE SEQUENCE</scope>
    <source>
        <strain evidence="3">Mbul2</strain>
    </source>
</reference>
<organism evidence="3">
    <name type="scientific">Methylobacterium bullatum</name>
    <dbReference type="NCBI Taxonomy" id="570505"/>
    <lineage>
        <taxon>Bacteria</taxon>
        <taxon>Pseudomonadati</taxon>
        <taxon>Pseudomonadota</taxon>
        <taxon>Alphaproteobacteria</taxon>
        <taxon>Hyphomicrobiales</taxon>
        <taxon>Methylobacteriaceae</taxon>
        <taxon>Methylobacterium</taxon>
    </lineage>
</organism>
<dbReference type="InterPro" id="IPR001584">
    <property type="entry name" value="Integrase_cat-core"/>
</dbReference>
<dbReference type="AlphaFoldDB" id="A0A679KAP0"/>
<dbReference type="GO" id="GO:0015074">
    <property type="term" value="P:DNA integration"/>
    <property type="evidence" value="ECO:0007669"/>
    <property type="project" value="InterPro"/>
</dbReference>
<dbReference type="RefSeq" id="WP_339163616.1">
    <property type="nucleotide sequence ID" value="NZ_LR743511.1"/>
</dbReference>
<feature type="domain" description="Integrase catalytic" evidence="2">
    <location>
        <begin position="306"/>
        <end position="520"/>
    </location>
</feature>
<feature type="region of interest" description="Disordered" evidence="1">
    <location>
        <begin position="695"/>
        <end position="720"/>
    </location>
</feature>
<proteinExistence type="predicted"/>
<evidence type="ECO:0000313" key="3">
    <source>
        <dbReference type="EMBL" id="CAA2145168.1"/>
    </source>
</evidence>
<dbReference type="GO" id="GO:0003676">
    <property type="term" value="F:nucleic acid binding"/>
    <property type="evidence" value="ECO:0007669"/>
    <property type="project" value="InterPro"/>
</dbReference>
<dbReference type="SUPFAM" id="SSF53098">
    <property type="entry name" value="Ribonuclease H-like"/>
    <property type="match status" value="1"/>
</dbReference>
<gene>
    <name evidence="3" type="ORF">MBLL_04290</name>
</gene>
<sequence>MNQIAIIPQPRVQMLRLGQFDRIRIDEIEYTNPVRFERGYVLHRVDAPELAESFTHEELWLLRGRRNWRHDPLWFSPQSARLHLETDAVRLEDLKKKELPDVNWKWEFCWRIRRLHEAGKCLMTSEGMVPAIREVFEELKVLDIALVPKDRKKEKSRKPAGIRRRKAYTGKKVIVVTREPPSPRTVQRWFARLEKRGWWPASLRDGRYRSGCRTPRITGEALRLLVMTGARYATPERPTIRNLYRDLKASVDEFNLGLAEEERILCPSEEALRLYVAGLGRFHVYAGRFGIEKAKLRFAAITSGVAVTRPYERIEIDSWLVDLQGILTVVGLWDRLDGKVRREVARMQFCAAIDVATKVIVGACLSETATTAAALKVLRMAVSNKRAYADAVGAVLPWDQHGLFDEVDVDAGSQFNNPEFIGAVAMLGQSPNFPSGGVPLLRGTIESFFRTVGMQLVARLPGKTFNNVVDRRVYNAEGRACIETSELASLLTRWIVDAYHGSPHDGLAGETPHDAWNRCVRLYDIQDGPDRNRLRAAFGIQLSRKLHNGGLLVLGLRYWCEPLRDLFLRSGSVTVDLLLDPEDVSEISVLIDGTWHAAGCTREGVEDVTVEAWIQASREMALRHREGAAQTEAAVHAAVRAARLVADEAMARVGISSLPPTADDVARAEREILQGWTMPLSPSLAAPEDRADPLARGIAVTGPGGALAPPNRPGSYELEE</sequence>